<gene>
    <name evidence="2" type="primary">K02A2.6</name>
    <name evidence="2" type="ORF">CR513_05351</name>
</gene>
<name>A0A371I552_MUCPR</name>
<evidence type="ECO:0000259" key="1">
    <source>
        <dbReference type="PROSITE" id="PS50994"/>
    </source>
</evidence>
<dbReference type="EMBL" id="QJKJ01000898">
    <property type="protein sequence ID" value="RDY10161.1"/>
    <property type="molecule type" value="Genomic_DNA"/>
</dbReference>
<accession>A0A371I552</accession>
<dbReference type="GO" id="GO:0015074">
    <property type="term" value="P:DNA integration"/>
    <property type="evidence" value="ECO:0007669"/>
    <property type="project" value="InterPro"/>
</dbReference>
<dbReference type="SUPFAM" id="SSF53098">
    <property type="entry name" value="Ribonuclease H-like"/>
    <property type="match status" value="1"/>
</dbReference>
<dbReference type="Proteomes" id="UP000257109">
    <property type="component" value="Unassembled WGS sequence"/>
</dbReference>
<organism evidence="2 3">
    <name type="scientific">Mucuna pruriens</name>
    <name type="common">Velvet bean</name>
    <name type="synonym">Dolichos pruriens</name>
    <dbReference type="NCBI Taxonomy" id="157652"/>
    <lineage>
        <taxon>Eukaryota</taxon>
        <taxon>Viridiplantae</taxon>
        <taxon>Streptophyta</taxon>
        <taxon>Embryophyta</taxon>
        <taxon>Tracheophyta</taxon>
        <taxon>Spermatophyta</taxon>
        <taxon>Magnoliopsida</taxon>
        <taxon>eudicotyledons</taxon>
        <taxon>Gunneridae</taxon>
        <taxon>Pentapetalae</taxon>
        <taxon>rosids</taxon>
        <taxon>fabids</taxon>
        <taxon>Fabales</taxon>
        <taxon>Fabaceae</taxon>
        <taxon>Papilionoideae</taxon>
        <taxon>50 kb inversion clade</taxon>
        <taxon>NPAAA clade</taxon>
        <taxon>indigoferoid/millettioid clade</taxon>
        <taxon>Phaseoleae</taxon>
        <taxon>Mucuna</taxon>
    </lineage>
</organism>
<dbReference type="InterPro" id="IPR012337">
    <property type="entry name" value="RNaseH-like_sf"/>
</dbReference>
<protein>
    <recommendedName>
        <fullName evidence="1">Integrase catalytic domain-containing protein</fullName>
    </recommendedName>
</protein>
<proteinExistence type="predicted"/>
<dbReference type="InterPro" id="IPR001584">
    <property type="entry name" value="Integrase_cat-core"/>
</dbReference>
<evidence type="ECO:0000313" key="3">
    <source>
        <dbReference type="Proteomes" id="UP000257109"/>
    </source>
</evidence>
<dbReference type="Gene3D" id="3.30.420.10">
    <property type="entry name" value="Ribonuclease H-like superfamily/Ribonuclease H"/>
    <property type="match status" value="1"/>
</dbReference>
<dbReference type="PANTHER" id="PTHR48475:SF1">
    <property type="entry name" value="RNASE H TYPE-1 DOMAIN-CONTAINING PROTEIN"/>
    <property type="match status" value="1"/>
</dbReference>
<reference evidence="2" key="1">
    <citation type="submission" date="2018-05" db="EMBL/GenBank/DDBJ databases">
        <title>Draft genome of Mucuna pruriens seed.</title>
        <authorList>
            <person name="Nnadi N.E."/>
            <person name="Vos R."/>
            <person name="Hasami M.H."/>
            <person name="Devisetty U.K."/>
            <person name="Aguiy J.C."/>
        </authorList>
    </citation>
    <scope>NUCLEOTIDE SEQUENCE [LARGE SCALE GENOMIC DNA]</scope>
    <source>
        <strain evidence="2">JCA_2017</strain>
    </source>
</reference>
<dbReference type="OrthoDB" id="441971at2759"/>
<feature type="domain" description="Integrase catalytic" evidence="1">
    <location>
        <begin position="31"/>
        <end position="140"/>
    </location>
</feature>
<dbReference type="InterPro" id="IPR036397">
    <property type="entry name" value="RNaseH_sf"/>
</dbReference>
<feature type="non-terminal residue" evidence="2">
    <location>
        <position position="1"/>
    </location>
</feature>
<dbReference type="AlphaFoldDB" id="A0A371I552"/>
<dbReference type="GO" id="GO:0003676">
    <property type="term" value="F:nucleic acid binding"/>
    <property type="evidence" value="ECO:0007669"/>
    <property type="project" value="InterPro"/>
</dbReference>
<keyword evidence="3" id="KW-1185">Reference proteome</keyword>
<dbReference type="PANTHER" id="PTHR48475">
    <property type="entry name" value="RIBONUCLEASE H"/>
    <property type="match status" value="1"/>
</dbReference>
<sequence>MEVDGCDYVIKCHKCQTYVDNVHVPPTPLNVMAAPWSFLMWGIDVIDPIKPKAPNEHCFILVSIGYFTKWVEAKSYASVTRNVVVKFIKRDLICKYDLPNHIIIDNETNLNNKMMEELCSQFKIQHRKSTTHRPKTNGAMIDMMLPFALHGYCTSIHTSTRPTLYSLVYGMEAVLPVEVEISLLRIQARYNQLNLIGEKRLTFFCHDQLYQKRMKKAFDKKVYPQEFQE</sequence>
<dbReference type="PROSITE" id="PS50994">
    <property type="entry name" value="INTEGRASE"/>
    <property type="match status" value="1"/>
</dbReference>
<evidence type="ECO:0000313" key="2">
    <source>
        <dbReference type="EMBL" id="RDY10161.1"/>
    </source>
</evidence>
<comment type="caution">
    <text evidence="2">The sequence shown here is derived from an EMBL/GenBank/DDBJ whole genome shotgun (WGS) entry which is preliminary data.</text>
</comment>